<dbReference type="PANTHER" id="PTHR34704">
    <property type="entry name" value="ATPASE"/>
    <property type="match status" value="1"/>
</dbReference>
<gene>
    <name evidence="3" type="ORF">IAC42_06945</name>
</gene>
<name>A0A9D9EBL2_9SPIR</name>
<dbReference type="AlphaFoldDB" id="A0A9D9EBL2"/>
<dbReference type="SUPFAM" id="SSF52540">
    <property type="entry name" value="P-loop containing nucleoside triphosphate hydrolases"/>
    <property type="match status" value="1"/>
</dbReference>
<evidence type="ECO:0000259" key="1">
    <source>
        <dbReference type="Pfam" id="PF01637"/>
    </source>
</evidence>
<reference evidence="3" key="2">
    <citation type="journal article" date="2021" name="PeerJ">
        <title>Extensive microbial diversity within the chicken gut microbiome revealed by metagenomics and culture.</title>
        <authorList>
            <person name="Gilroy R."/>
            <person name="Ravi A."/>
            <person name="Getino M."/>
            <person name="Pursley I."/>
            <person name="Horton D.L."/>
            <person name="Alikhan N.F."/>
            <person name="Baker D."/>
            <person name="Gharbi K."/>
            <person name="Hall N."/>
            <person name="Watson M."/>
            <person name="Adriaenssens E.M."/>
            <person name="Foster-Nyarko E."/>
            <person name="Jarju S."/>
            <person name="Secka A."/>
            <person name="Antonio M."/>
            <person name="Oren A."/>
            <person name="Chaudhuri R.R."/>
            <person name="La Ragione R."/>
            <person name="Hildebrand F."/>
            <person name="Pallen M.J."/>
        </authorList>
    </citation>
    <scope>NUCLEOTIDE SEQUENCE</scope>
    <source>
        <strain evidence="3">11167</strain>
    </source>
</reference>
<dbReference type="Proteomes" id="UP000823633">
    <property type="component" value="Unassembled WGS sequence"/>
</dbReference>
<evidence type="ECO:0000259" key="2">
    <source>
        <dbReference type="Pfam" id="PF03008"/>
    </source>
</evidence>
<dbReference type="GO" id="GO:0005524">
    <property type="term" value="F:ATP binding"/>
    <property type="evidence" value="ECO:0007669"/>
    <property type="project" value="UniProtKB-KW"/>
</dbReference>
<keyword evidence="3" id="KW-0547">Nucleotide-binding</keyword>
<feature type="domain" description="ATPase" evidence="1">
    <location>
        <begin position="4"/>
        <end position="203"/>
    </location>
</feature>
<dbReference type="InterPro" id="IPR004256">
    <property type="entry name" value="DUF234"/>
</dbReference>
<accession>A0A9D9EBL2</accession>
<dbReference type="Pfam" id="PF01637">
    <property type="entry name" value="ATPase_2"/>
    <property type="match status" value="1"/>
</dbReference>
<keyword evidence="3" id="KW-0067">ATP-binding</keyword>
<organism evidence="3 4">
    <name type="scientific">Candidatus Aphodenecus pullistercoris</name>
    <dbReference type="NCBI Taxonomy" id="2840669"/>
    <lineage>
        <taxon>Bacteria</taxon>
        <taxon>Pseudomonadati</taxon>
        <taxon>Spirochaetota</taxon>
        <taxon>Spirochaetia</taxon>
        <taxon>Spirochaetales</taxon>
        <taxon>Candidatus Aphodenecus</taxon>
    </lineage>
</organism>
<dbReference type="InterPro" id="IPR027417">
    <property type="entry name" value="P-loop_NTPase"/>
</dbReference>
<feature type="domain" description="DUF234" evidence="2">
    <location>
        <begin position="310"/>
        <end position="400"/>
    </location>
</feature>
<dbReference type="EMBL" id="JADIMU010000044">
    <property type="protein sequence ID" value="MBO8443480.1"/>
    <property type="molecule type" value="Genomic_DNA"/>
</dbReference>
<dbReference type="SUPFAM" id="SSF52980">
    <property type="entry name" value="Restriction endonuclease-like"/>
    <property type="match status" value="1"/>
</dbReference>
<evidence type="ECO:0000313" key="3">
    <source>
        <dbReference type="EMBL" id="MBO8443480.1"/>
    </source>
</evidence>
<proteinExistence type="predicted"/>
<dbReference type="InterPro" id="IPR011335">
    <property type="entry name" value="Restrct_endonuc-II-like"/>
</dbReference>
<protein>
    <submittedName>
        <fullName evidence="3">ATP-binding protein</fullName>
    </submittedName>
</protein>
<reference evidence="3" key="1">
    <citation type="submission" date="2020-10" db="EMBL/GenBank/DDBJ databases">
        <authorList>
            <person name="Gilroy R."/>
        </authorList>
    </citation>
    <scope>NUCLEOTIDE SEQUENCE</scope>
    <source>
        <strain evidence="3">11167</strain>
    </source>
</reference>
<evidence type="ECO:0000313" key="4">
    <source>
        <dbReference type="Proteomes" id="UP000823633"/>
    </source>
</evidence>
<dbReference type="PANTHER" id="PTHR34704:SF1">
    <property type="entry name" value="ATPASE"/>
    <property type="match status" value="1"/>
</dbReference>
<dbReference type="Pfam" id="PF03008">
    <property type="entry name" value="DUF234"/>
    <property type="match status" value="1"/>
</dbReference>
<dbReference type="Gene3D" id="3.40.50.300">
    <property type="entry name" value="P-loop containing nucleotide triphosphate hydrolases"/>
    <property type="match status" value="1"/>
</dbReference>
<dbReference type="InterPro" id="IPR011579">
    <property type="entry name" value="ATPase_dom"/>
</dbReference>
<sequence length="462" mass="52001">MKKFVAREKEVEKLEKIFDSDGFRFVVVYGRRRVGKSELIKHAISGRDHLYFQATTDMDFNLRRLSALMGSTFYSSSQIAPYTSMAAVFEALVHLIKERNFILVIDEVSYLAQADSSFLSVLQSFVDNDFQQCDLTLVLCSSSTSFIEDDLLGLKSPVYGRSASTIKLLPFSIAETALMLTGWSCDDIARAHALSGGIPYYLSFFASQKSLEEAVEAEFFSPGGRLLVEPRLLLSMSFRSVDLYEGILDLMAHGNNEVSVIASKSGKDKAVVSQVLSKLEDIGVVARRKPIAGVGLSRGWDIVDGSFRFFYRYVFPYESSIEYGAGEGAMRLAMDELDQFTAREMEKAFQRFVLTHYNAPIRTIGNVEFPNRLVHRNEEMDLVAVVSSSTILFGECKWRRSPVDVDVYEQLVERSHLAYPKLEDRRYCILSRGGFTQALESLADQSGGRLMLLDAEDLIRTR</sequence>
<comment type="caution">
    <text evidence="3">The sequence shown here is derived from an EMBL/GenBank/DDBJ whole genome shotgun (WGS) entry which is preliminary data.</text>
</comment>